<evidence type="ECO:0000313" key="2">
    <source>
        <dbReference type="EMBL" id="EEQ54894.1"/>
    </source>
</evidence>
<dbReference type="AlphaFoldDB" id="C5EA50"/>
<organism evidence="2">
    <name type="scientific">Bifidobacterium longum subsp. infantis CCUG 52486</name>
    <dbReference type="NCBI Taxonomy" id="537937"/>
    <lineage>
        <taxon>Bacteria</taxon>
        <taxon>Bacillati</taxon>
        <taxon>Actinomycetota</taxon>
        <taxon>Actinomycetes</taxon>
        <taxon>Bifidobacteriales</taxon>
        <taxon>Bifidobacteriaceae</taxon>
        <taxon>Bifidobacterium</taxon>
    </lineage>
</organism>
<evidence type="ECO:0000256" key="1">
    <source>
        <dbReference type="SAM" id="MobiDB-lite"/>
    </source>
</evidence>
<accession>C5EA50</accession>
<protein>
    <submittedName>
        <fullName evidence="2">Uncharacterized protein</fullName>
    </submittedName>
</protein>
<name>C5EA50_BIFLI</name>
<dbReference type="EMBL" id="DS990239">
    <property type="protein sequence ID" value="EEQ54894.1"/>
    <property type="molecule type" value="Genomic_DNA"/>
</dbReference>
<gene>
    <name evidence="2" type="ORF">BLIG_00845</name>
</gene>
<feature type="region of interest" description="Disordered" evidence="1">
    <location>
        <begin position="1"/>
        <end position="20"/>
    </location>
</feature>
<proteinExistence type="predicted"/>
<reference evidence="2" key="1">
    <citation type="submission" date="2008-08" db="EMBL/GenBank/DDBJ databases">
        <title>Annotation of Bifidobacterium longum subsp. infantis CCUG 52486.</title>
        <authorList>
            <consortium name="The Broad Institute Genome Sequencing Platform"/>
            <person name="Gougoulias C."/>
            <person name="Tuohy K.M."/>
            <person name="Gibson G.R."/>
            <person name="Ward D."/>
            <person name="Mehta T."/>
            <person name="Young S."/>
            <person name="Jaffe D."/>
            <person name="Gnerre S."/>
            <person name="Berlin A."/>
            <person name="Heiman D."/>
            <person name="Hepburn T."/>
            <person name="Shea T."/>
            <person name="Sykes S."/>
            <person name="Alvarado L."/>
            <person name="Kodira C."/>
            <person name="Borodovsky M."/>
            <person name="Lander E."/>
            <person name="Galagan J."/>
            <person name="Nusbaum C."/>
            <person name="Birren B."/>
        </authorList>
    </citation>
    <scope>NUCLEOTIDE SEQUENCE [LARGE SCALE GENOMIC DNA]</scope>
    <source>
        <strain evidence="2">CCUG 52486</strain>
    </source>
</reference>
<dbReference type="HOGENOM" id="CLU_1507807_0_0_11"/>
<dbReference type="Proteomes" id="UP000005084">
    <property type="component" value="Unassembled WGS sequence"/>
</dbReference>
<sequence length="196" mass="21884">MASDGTRHRTPRRKGHDTMHANTIETTANQQGWTLHTGFAGGQWLETSSPAGEDLIIDVPSGRPIPETVHEHAEQFDPDEHVRALVRSPMKGQPGTIAELLEDAKAIQTMLDRLDAALSDPPDDDPHWEQWTAEALDEMLDDVAHKASSLAQTVLWHHHAANHGIETPENTRRQCLDTLDDLRDLMNRDASRHPLT</sequence>